<protein>
    <submittedName>
        <fullName evidence="2">Uncharacterized protein</fullName>
    </submittedName>
</protein>
<accession>A0A7S1LUA3</accession>
<reference evidence="2" key="1">
    <citation type="submission" date="2021-01" db="EMBL/GenBank/DDBJ databases">
        <authorList>
            <person name="Corre E."/>
            <person name="Pelletier E."/>
            <person name="Niang G."/>
            <person name="Scheremetjew M."/>
            <person name="Finn R."/>
            <person name="Kale V."/>
            <person name="Holt S."/>
            <person name="Cochrane G."/>
            <person name="Meng A."/>
            <person name="Brown T."/>
            <person name="Cohen L."/>
        </authorList>
    </citation>
    <scope>NUCLEOTIDE SEQUENCE</scope>
    <source>
        <strain evidence="2">CCAP 1951/1</strain>
    </source>
</reference>
<organism evidence="2">
    <name type="scientific">Neobodo designis</name>
    <name type="common">Flagellated protozoan</name>
    <name type="synonym">Bodo designis</name>
    <dbReference type="NCBI Taxonomy" id="312471"/>
    <lineage>
        <taxon>Eukaryota</taxon>
        <taxon>Discoba</taxon>
        <taxon>Euglenozoa</taxon>
        <taxon>Kinetoplastea</taxon>
        <taxon>Metakinetoplastina</taxon>
        <taxon>Neobodonida</taxon>
        <taxon>Neobodo</taxon>
    </lineage>
</organism>
<dbReference type="EMBL" id="HBGF01020619">
    <property type="protein sequence ID" value="CAD9113907.1"/>
    <property type="molecule type" value="Transcribed_RNA"/>
</dbReference>
<feature type="region of interest" description="Disordered" evidence="1">
    <location>
        <begin position="1"/>
        <end position="20"/>
    </location>
</feature>
<sequence length="116" mass="12286">MVEGRRRTNHGIITEGSVSGGPRVHTRLASSLSSSGAVVLQTALNSAHNASGVRAPRVARAVHRRKELWVGEVGKSWGHKKKCEFVAEPQMRRGALLALWHEIGVRTAGGGAFGGG</sequence>
<evidence type="ECO:0000256" key="1">
    <source>
        <dbReference type="SAM" id="MobiDB-lite"/>
    </source>
</evidence>
<proteinExistence type="predicted"/>
<name>A0A7S1LUA3_NEODS</name>
<dbReference type="AlphaFoldDB" id="A0A7S1LUA3"/>
<gene>
    <name evidence="2" type="ORF">NDES1114_LOCUS13648</name>
</gene>
<evidence type="ECO:0000313" key="2">
    <source>
        <dbReference type="EMBL" id="CAD9113907.1"/>
    </source>
</evidence>